<gene>
    <name evidence="2" type="ORF">PR048_019801</name>
</gene>
<keyword evidence="3" id="KW-1185">Reference proteome</keyword>
<feature type="region of interest" description="Disordered" evidence="1">
    <location>
        <begin position="1"/>
        <end position="57"/>
    </location>
</feature>
<organism evidence="2 3">
    <name type="scientific">Dryococelus australis</name>
    <dbReference type="NCBI Taxonomy" id="614101"/>
    <lineage>
        <taxon>Eukaryota</taxon>
        <taxon>Metazoa</taxon>
        <taxon>Ecdysozoa</taxon>
        <taxon>Arthropoda</taxon>
        <taxon>Hexapoda</taxon>
        <taxon>Insecta</taxon>
        <taxon>Pterygota</taxon>
        <taxon>Neoptera</taxon>
        <taxon>Polyneoptera</taxon>
        <taxon>Phasmatodea</taxon>
        <taxon>Verophasmatodea</taxon>
        <taxon>Anareolatae</taxon>
        <taxon>Phasmatidae</taxon>
        <taxon>Eurycanthinae</taxon>
        <taxon>Dryococelus</taxon>
    </lineage>
</organism>
<evidence type="ECO:0000256" key="1">
    <source>
        <dbReference type="SAM" id="MobiDB-lite"/>
    </source>
</evidence>
<protein>
    <submittedName>
        <fullName evidence="2">Uncharacterized protein</fullName>
    </submittedName>
</protein>
<evidence type="ECO:0000313" key="3">
    <source>
        <dbReference type="Proteomes" id="UP001159363"/>
    </source>
</evidence>
<comment type="caution">
    <text evidence="2">The sequence shown here is derived from an EMBL/GenBank/DDBJ whole genome shotgun (WGS) entry which is preliminary data.</text>
</comment>
<name>A0ABQ9H4H2_9NEOP</name>
<evidence type="ECO:0000313" key="2">
    <source>
        <dbReference type="EMBL" id="KAJ8879195.1"/>
    </source>
</evidence>
<proteinExistence type="predicted"/>
<accession>A0ABQ9H4H2</accession>
<sequence length="246" mass="26532">MPRSVETSSRASSGTNVSASDETDDGGSSCSSATTAVGRTTPRRGASRDRECDLDTLLPVRPRGKEVGASYSPETSSSCIKSRFEEVYIHLKIWITQTVFVGGRGDVAVRLPASPTAYRVRYPAGSLPDFRTWESCRTMLLIGEFSRGSPVSTALAFRRCFILASLSSSHLGSQDLDFKSPPLSFLFSPVGIVPDIAAGQLVLSVISRFPHPCIPVQHHSHLISPLISSKYLVVKSCPNLSTPTPF</sequence>
<reference evidence="2 3" key="1">
    <citation type="submission" date="2023-02" db="EMBL/GenBank/DDBJ databases">
        <title>LHISI_Scaffold_Assembly.</title>
        <authorList>
            <person name="Stuart O.P."/>
            <person name="Cleave R."/>
            <person name="Magrath M.J.L."/>
            <person name="Mikheyev A.S."/>
        </authorList>
    </citation>
    <scope>NUCLEOTIDE SEQUENCE [LARGE SCALE GENOMIC DNA]</scope>
    <source>
        <strain evidence="2">Daus_M_001</strain>
        <tissue evidence="2">Leg muscle</tissue>
    </source>
</reference>
<dbReference type="EMBL" id="JARBHB010000007">
    <property type="protein sequence ID" value="KAJ8879195.1"/>
    <property type="molecule type" value="Genomic_DNA"/>
</dbReference>
<feature type="compositionally biased region" description="Polar residues" evidence="1">
    <location>
        <begin position="1"/>
        <end position="38"/>
    </location>
</feature>
<dbReference type="Proteomes" id="UP001159363">
    <property type="component" value="Chromosome 6"/>
</dbReference>